<feature type="domain" description="ERAP1-like C-terminal" evidence="2">
    <location>
        <begin position="6"/>
        <end position="286"/>
    </location>
</feature>
<reference evidence="4" key="1">
    <citation type="submission" date="2025-08" db="UniProtKB">
        <authorList>
            <consortium name="RefSeq"/>
        </authorList>
    </citation>
    <scope>IDENTIFICATION</scope>
</reference>
<keyword evidence="3" id="KW-1185">Reference proteome</keyword>
<comment type="similarity">
    <text evidence="1">Belongs to the peptidase M1 family.</text>
</comment>
<evidence type="ECO:0000256" key="1">
    <source>
        <dbReference type="ARBA" id="ARBA00010136"/>
    </source>
</evidence>
<dbReference type="Proteomes" id="UP000695022">
    <property type="component" value="Unplaced"/>
</dbReference>
<organism evidence="3 4">
    <name type="scientific">Priapulus caudatus</name>
    <name type="common">Priapulid worm</name>
    <dbReference type="NCBI Taxonomy" id="37621"/>
    <lineage>
        <taxon>Eukaryota</taxon>
        <taxon>Metazoa</taxon>
        <taxon>Ecdysozoa</taxon>
        <taxon>Scalidophora</taxon>
        <taxon>Priapulida</taxon>
        <taxon>Priapulimorpha</taxon>
        <taxon>Priapulimorphida</taxon>
        <taxon>Priapulidae</taxon>
        <taxon>Priapulus</taxon>
    </lineage>
</organism>
<proteinExistence type="inferred from homology"/>
<dbReference type="PANTHER" id="PTHR11533">
    <property type="entry name" value="PROTEASE M1 ZINC METALLOPROTEASE"/>
    <property type="match status" value="1"/>
</dbReference>
<dbReference type="Pfam" id="PF11838">
    <property type="entry name" value="ERAP1_C"/>
    <property type="match status" value="1"/>
</dbReference>
<dbReference type="InterPro" id="IPR050344">
    <property type="entry name" value="Peptidase_M1_aminopeptidases"/>
</dbReference>
<evidence type="ECO:0000313" key="3">
    <source>
        <dbReference type="Proteomes" id="UP000695022"/>
    </source>
</evidence>
<accession>A0ABM1DXV2</accession>
<dbReference type="GeneID" id="106807060"/>
<dbReference type="PANTHER" id="PTHR11533:SF301">
    <property type="entry name" value="AMINOPEPTIDASE"/>
    <property type="match status" value="1"/>
</dbReference>
<dbReference type="Gene3D" id="1.25.50.20">
    <property type="match status" value="1"/>
</dbReference>
<dbReference type="InterPro" id="IPR024571">
    <property type="entry name" value="ERAP1-like_C_dom"/>
</dbReference>
<evidence type="ECO:0000313" key="4">
    <source>
        <dbReference type="RefSeq" id="XP_014664773.1"/>
    </source>
</evidence>
<dbReference type="RefSeq" id="XP_014664773.1">
    <property type="nucleotide sequence ID" value="XM_014809287.1"/>
</dbReference>
<protein>
    <submittedName>
        <fullName evidence="4">Aminopeptidase N-like</fullName>
    </submittedName>
</protein>
<gene>
    <name evidence="4" type="primary">LOC106807060</name>
</gene>
<sequence length="337" mass="38528">MIVDQLKSHRTDVDVKNRAMFIDDAFAPTSASMDMSQVRAMRTTEYLDDETEYIPWKTALTCMDNVDLMLSRDATNADLFSTYMLNRTDLLYNTYGWHVSEDQTDHLLTNLRIEATSTACKYSNTECLAEALLEFQQWQESVTAGTQNPIAVDYRSIVYCNGIKAGSDLEWQLTWDTFVDNKSPQDRSNLLYGLSCSTEEDILNKNLELALNDANLENKDDAYRMMYYTALNFAGRDLTWEFVQTNFIAINKRIEQARLDSVVTAITTGFNTDTELEDVKKFRENPGAVDSEFKEMWDAAEERVEANIVYMANNEAELVQWLTDINAGTRDAFGNVL</sequence>
<evidence type="ECO:0000259" key="2">
    <source>
        <dbReference type="Pfam" id="PF11838"/>
    </source>
</evidence>
<name>A0ABM1DXV2_PRICU</name>